<accession>A0A382D9W1</accession>
<dbReference type="GO" id="GO:0000270">
    <property type="term" value="P:peptidoglycan metabolic process"/>
    <property type="evidence" value="ECO:0007669"/>
    <property type="project" value="TreeGrafter"/>
</dbReference>
<sequence>LINQSGLATNIGLKAVSLGTGELLYEMNSSSLFNPASNNKLFTNLSALALLDTSYTFYTNIYHDGNTLFLVGGGDPDLSLESLDSLALIVIQKGLKVDRLVLDDSRMDSTTYGEGWMWDEGDQWYSAHISALSINDNCIDFIVNPGELGHPASIRTNPISTYYSLINNSLTVNDTTGFNRFNIERDWQNGNNVFTISGNIMDTTSTDTLYRNVEDPTRFTGGLFKEMLESKGLIIQSMEKGLLSGTAQLIASHESHSMANVLKNLMVESDNLTAELLTKTIGYESDGSQGNWINGLIQIRKFLNNTVGIDTTTFSIRDGSGVSRYNYASPNHFIQLLKWAYNNSSIRNNFIQTLPQGGPNGTLQDRNISNQIYAKTGSLFSVTTLSGYVFTQSGDVVAFSILM</sequence>
<evidence type="ECO:0008006" key="4">
    <source>
        <dbReference type="Google" id="ProtNLM"/>
    </source>
</evidence>
<dbReference type="InterPro" id="IPR000667">
    <property type="entry name" value="Peptidase_S13"/>
</dbReference>
<protein>
    <recommendedName>
        <fullName evidence="4">D-alanyl-D-alanine carboxypeptidase/D-alanyl-D-alanine-endopeptidase</fullName>
    </recommendedName>
</protein>
<dbReference type="GO" id="GO:0004185">
    <property type="term" value="F:serine-type carboxypeptidase activity"/>
    <property type="evidence" value="ECO:0007669"/>
    <property type="project" value="InterPro"/>
</dbReference>
<evidence type="ECO:0000256" key="1">
    <source>
        <dbReference type="ARBA" id="ARBA00006096"/>
    </source>
</evidence>
<reference evidence="3" key="1">
    <citation type="submission" date="2018-05" db="EMBL/GenBank/DDBJ databases">
        <authorList>
            <person name="Lanie J.A."/>
            <person name="Ng W.-L."/>
            <person name="Kazmierczak K.M."/>
            <person name="Andrzejewski T.M."/>
            <person name="Davidsen T.M."/>
            <person name="Wayne K.J."/>
            <person name="Tettelin H."/>
            <person name="Glass J.I."/>
            <person name="Rusch D."/>
            <person name="Podicherti R."/>
            <person name="Tsui H.-C.T."/>
            <person name="Winkler M.E."/>
        </authorList>
    </citation>
    <scope>NUCLEOTIDE SEQUENCE</scope>
</reference>
<comment type="similarity">
    <text evidence="1">Belongs to the peptidase S13 family.</text>
</comment>
<dbReference type="Pfam" id="PF02113">
    <property type="entry name" value="Peptidase_S13"/>
    <property type="match status" value="1"/>
</dbReference>
<dbReference type="PANTHER" id="PTHR30023:SF0">
    <property type="entry name" value="PENICILLIN-SENSITIVE CARBOXYPEPTIDASE A"/>
    <property type="match status" value="1"/>
</dbReference>
<dbReference type="Gene3D" id="3.50.80.20">
    <property type="entry name" value="D-Ala-D-Ala carboxypeptidase C, peptidase S13"/>
    <property type="match status" value="1"/>
</dbReference>
<evidence type="ECO:0000256" key="2">
    <source>
        <dbReference type="ARBA" id="ARBA00022801"/>
    </source>
</evidence>
<dbReference type="PANTHER" id="PTHR30023">
    <property type="entry name" value="D-ALANYL-D-ALANINE CARBOXYPEPTIDASE"/>
    <property type="match status" value="1"/>
</dbReference>
<organism evidence="3">
    <name type="scientific">marine metagenome</name>
    <dbReference type="NCBI Taxonomy" id="408172"/>
    <lineage>
        <taxon>unclassified sequences</taxon>
        <taxon>metagenomes</taxon>
        <taxon>ecological metagenomes</taxon>
    </lineage>
</organism>
<proteinExistence type="inferred from homology"/>
<dbReference type="Gene3D" id="3.40.710.10">
    <property type="entry name" value="DD-peptidase/beta-lactamase superfamily"/>
    <property type="match status" value="1"/>
</dbReference>
<dbReference type="AlphaFoldDB" id="A0A382D9W1"/>
<evidence type="ECO:0000313" key="3">
    <source>
        <dbReference type="EMBL" id="SVB34471.1"/>
    </source>
</evidence>
<dbReference type="GO" id="GO:0006508">
    <property type="term" value="P:proteolysis"/>
    <property type="evidence" value="ECO:0007669"/>
    <property type="project" value="InterPro"/>
</dbReference>
<dbReference type="PRINTS" id="PR00922">
    <property type="entry name" value="DADACBPTASE3"/>
</dbReference>
<dbReference type="NCBIfam" id="TIGR00666">
    <property type="entry name" value="PBP4"/>
    <property type="match status" value="1"/>
</dbReference>
<dbReference type="SUPFAM" id="SSF56601">
    <property type="entry name" value="beta-lactamase/transpeptidase-like"/>
    <property type="match status" value="1"/>
</dbReference>
<dbReference type="EMBL" id="UINC01038048">
    <property type="protein sequence ID" value="SVB34471.1"/>
    <property type="molecule type" value="Genomic_DNA"/>
</dbReference>
<feature type="non-terminal residue" evidence="3">
    <location>
        <position position="403"/>
    </location>
</feature>
<keyword evidence="2" id="KW-0378">Hydrolase</keyword>
<feature type="non-terminal residue" evidence="3">
    <location>
        <position position="1"/>
    </location>
</feature>
<gene>
    <name evidence="3" type="ORF">METZ01_LOCUS187325</name>
</gene>
<name>A0A382D9W1_9ZZZZ</name>
<dbReference type="InterPro" id="IPR012338">
    <property type="entry name" value="Beta-lactam/transpept-like"/>
</dbReference>